<evidence type="ECO:0000256" key="1">
    <source>
        <dbReference type="SAM" id="Phobius"/>
    </source>
</evidence>
<sequence>MMPKRDRRLLAAMLLLVTAAIAGLVQAWIIRLHLDAAILGHWDWFADTFGVEAPASGPDKFCFDNCAPPLPLWAGWISLATFFAGLLALTRAWWRPRG</sequence>
<keyword evidence="1" id="KW-1133">Transmembrane helix</keyword>
<comment type="caution">
    <text evidence="2">The sequence shown here is derived from an EMBL/GenBank/DDBJ whole genome shotgun (WGS) entry which is preliminary data.</text>
</comment>
<keyword evidence="3" id="KW-1185">Reference proteome</keyword>
<evidence type="ECO:0000313" key="2">
    <source>
        <dbReference type="EMBL" id="MEJ5975019.1"/>
    </source>
</evidence>
<organism evidence="2 3">
    <name type="scientific">Novosphingobium anseongense</name>
    <dbReference type="NCBI Taxonomy" id="3133436"/>
    <lineage>
        <taxon>Bacteria</taxon>
        <taxon>Pseudomonadati</taxon>
        <taxon>Pseudomonadota</taxon>
        <taxon>Alphaproteobacteria</taxon>
        <taxon>Sphingomonadales</taxon>
        <taxon>Sphingomonadaceae</taxon>
        <taxon>Novosphingobium</taxon>
    </lineage>
</organism>
<gene>
    <name evidence="2" type="ORF">WG901_00100</name>
</gene>
<keyword evidence="1" id="KW-0812">Transmembrane</keyword>
<keyword evidence="1" id="KW-0472">Membrane</keyword>
<proteinExistence type="predicted"/>
<protein>
    <recommendedName>
        <fullName evidence="4">Transmembrane protein</fullName>
    </recommendedName>
</protein>
<dbReference type="Proteomes" id="UP001361239">
    <property type="component" value="Unassembled WGS sequence"/>
</dbReference>
<name>A0ABU8RQD7_9SPHN</name>
<accession>A0ABU8RQD7</accession>
<reference evidence="2 3" key="1">
    <citation type="submission" date="2024-03" db="EMBL/GenBank/DDBJ databases">
        <authorList>
            <person name="Jo J.-H."/>
        </authorList>
    </citation>
    <scope>NUCLEOTIDE SEQUENCE [LARGE SCALE GENOMIC DNA]</scope>
    <source>
        <strain evidence="2 3">PS1R-30</strain>
    </source>
</reference>
<evidence type="ECO:0008006" key="4">
    <source>
        <dbReference type="Google" id="ProtNLM"/>
    </source>
</evidence>
<dbReference type="RefSeq" id="WP_339584995.1">
    <property type="nucleotide sequence ID" value="NZ_JBBHJZ010000001.1"/>
</dbReference>
<feature type="transmembrane region" description="Helical" evidence="1">
    <location>
        <begin position="73"/>
        <end position="94"/>
    </location>
</feature>
<evidence type="ECO:0000313" key="3">
    <source>
        <dbReference type="Proteomes" id="UP001361239"/>
    </source>
</evidence>
<dbReference type="EMBL" id="JBBHJZ010000001">
    <property type="protein sequence ID" value="MEJ5975019.1"/>
    <property type="molecule type" value="Genomic_DNA"/>
</dbReference>